<protein>
    <submittedName>
        <fullName evidence="5">Capsular biosynthesis protein</fullName>
    </submittedName>
</protein>
<dbReference type="PANTHER" id="PTHR20961">
    <property type="entry name" value="GLYCOSYLTRANSFERASE"/>
    <property type="match status" value="1"/>
</dbReference>
<evidence type="ECO:0000256" key="1">
    <source>
        <dbReference type="ARBA" id="ARBA00022676"/>
    </source>
</evidence>
<keyword evidence="2" id="KW-0808">Transferase</keyword>
<dbReference type="GO" id="GO:0016757">
    <property type="term" value="F:glycosyltransferase activity"/>
    <property type="evidence" value="ECO:0007669"/>
    <property type="project" value="UniProtKB-KW"/>
</dbReference>
<dbReference type="InterPro" id="IPR007657">
    <property type="entry name" value="Glycosyltransferase_61"/>
</dbReference>
<organism evidence="5">
    <name type="scientific">Paenibacillus sp. BIHB 4019</name>
    <dbReference type="NCBI Taxonomy" id="1870819"/>
    <lineage>
        <taxon>Bacteria</taxon>
        <taxon>Bacillati</taxon>
        <taxon>Bacillota</taxon>
        <taxon>Bacilli</taxon>
        <taxon>Bacillales</taxon>
        <taxon>Paenibacillaceae</taxon>
        <taxon>Paenibacillus</taxon>
    </lineage>
</organism>
<name>A0A1B2DTJ1_9BACL</name>
<accession>A0A1B2DTJ1</accession>
<dbReference type="AlphaFoldDB" id="A0A1B2DTJ1"/>
<keyword evidence="1" id="KW-0328">Glycosyltransferase</keyword>
<dbReference type="Pfam" id="PF04577">
    <property type="entry name" value="Glyco_transf_61"/>
    <property type="match status" value="1"/>
</dbReference>
<feature type="domain" description="Glycosyltransferase 61 catalytic" evidence="4">
    <location>
        <begin position="131"/>
        <end position="302"/>
    </location>
</feature>
<sequence length="363" mass="40969">MYTIPQQFYEKTRDWAQQAAVPPDLLSYYYQVIYPAEMLTLPSGKGIDQPRWVTASAFDEAFVAAIPGGRLVTSNAYVVTPDNKRLRDVELDCPLIDFSELPEPQHFKGTVATLIWGWNMPHIKACTQNIFGHWFFDLLPRLHLLEKSGIPIDKYVIGKLFHPFHYESLAMLGIPLHKCIQVEDADFHLLADRLIVPAVPLMVGKCPPWASHFMTKRLKADRHVKTKKGFERLYITRKDAAARFVANEDEVLRFLKGKGFREIVLTPLSTAEKIAIFSSAQHIVAPFGSGSINIAFCEPGAALFELAPSTFVDPYFWKLCAHAGVDYYEIVCEVEQPPKPFVGTDNIVVNINKLEHVLKLAGI</sequence>
<reference evidence="5" key="1">
    <citation type="submission" date="2016-08" db="EMBL/GenBank/DDBJ databases">
        <title>Complete Genome Seqeunce of Paenibacillus sp. BIHB 4019 from tea rhizoplane.</title>
        <authorList>
            <person name="Thakur R."/>
            <person name="Swarnkar M.K."/>
            <person name="Gulati A."/>
        </authorList>
    </citation>
    <scope>NUCLEOTIDE SEQUENCE [LARGE SCALE GENOMIC DNA]</scope>
    <source>
        <strain evidence="5">BIHB4019</strain>
    </source>
</reference>
<dbReference type="EMBL" id="CP016808">
    <property type="protein sequence ID" value="ANY71021.1"/>
    <property type="molecule type" value="Genomic_DNA"/>
</dbReference>
<keyword evidence="3" id="KW-0325">Glycoprotein</keyword>
<evidence type="ECO:0000256" key="3">
    <source>
        <dbReference type="ARBA" id="ARBA00023180"/>
    </source>
</evidence>
<dbReference type="InterPro" id="IPR049625">
    <property type="entry name" value="Glyco_transf_61_cat"/>
</dbReference>
<evidence type="ECO:0000259" key="4">
    <source>
        <dbReference type="Pfam" id="PF04577"/>
    </source>
</evidence>
<gene>
    <name evidence="5" type="ORF">BBD42_27155</name>
</gene>
<proteinExistence type="predicted"/>
<evidence type="ECO:0000256" key="2">
    <source>
        <dbReference type="ARBA" id="ARBA00022679"/>
    </source>
</evidence>
<evidence type="ECO:0000313" key="5">
    <source>
        <dbReference type="EMBL" id="ANY71021.1"/>
    </source>
</evidence>